<dbReference type="RefSeq" id="WP_214385107.1">
    <property type="nucleotide sequence ID" value="NZ_JAFLWW010000001.1"/>
</dbReference>
<dbReference type="Gene3D" id="2.30.30.40">
    <property type="entry name" value="SH3 Domains"/>
    <property type="match status" value="1"/>
</dbReference>
<comment type="caution">
    <text evidence="2">The sequence shown here is derived from an EMBL/GenBank/DDBJ whole genome shotgun (WGS) entry which is preliminary data.</text>
</comment>
<evidence type="ECO:0000313" key="3">
    <source>
        <dbReference type="Proteomes" id="UP001138921"/>
    </source>
</evidence>
<sequence>MIKLAAALGAILFGIILLPVVQPVCAQERSERISFASGRSSKTVQDSIAGYETVNYRVNVRAGQRLAASLRTDNASNYFNIWAPRVSEAIYNSSTSGELADVIVRSSGDYRIQVYLMRNAARRNETADYSLKVEVTGGDPASGDDAEPQPDYADGFSGGPDFWEVANVPPGDRLNVRSRPTAQAPIIVRLRNGAVLRNLGCRMNGQIRWCKVERRDGGGSGWAAGRFLIESGG</sequence>
<evidence type="ECO:0000313" key="2">
    <source>
        <dbReference type="EMBL" id="MBT1154100.1"/>
    </source>
</evidence>
<dbReference type="InterPro" id="IPR003646">
    <property type="entry name" value="SH3-like_bac-type"/>
</dbReference>
<dbReference type="Proteomes" id="UP001138921">
    <property type="component" value="Unassembled WGS sequence"/>
</dbReference>
<dbReference type="Gene3D" id="2.60.120.380">
    <property type="match status" value="1"/>
</dbReference>
<organism evidence="2 3">
    <name type="scientific">Aminobacter anthyllidis</name>
    <dbReference type="NCBI Taxonomy" id="1035067"/>
    <lineage>
        <taxon>Bacteria</taxon>
        <taxon>Pseudomonadati</taxon>
        <taxon>Pseudomonadota</taxon>
        <taxon>Alphaproteobacteria</taxon>
        <taxon>Hyphomicrobiales</taxon>
        <taxon>Phyllobacteriaceae</taxon>
        <taxon>Aminobacter</taxon>
    </lineage>
</organism>
<accession>A0A9X1A6T0</accession>
<dbReference type="EMBL" id="JAFLWW010000001">
    <property type="protein sequence ID" value="MBT1154100.1"/>
    <property type="molecule type" value="Genomic_DNA"/>
</dbReference>
<keyword evidence="3" id="KW-1185">Reference proteome</keyword>
<dbReference type="Pfam" id="PF08239">
    <property type="entry name" value="SH3_3"/>
    <property type="match status" value="1"/>
</dbReference>
<gene>
    <name evidence="2" type="ORF">J1C56_00680</name>
</gene>
<name>A0A9X1A6T0_9HYPH</name>
<reference evidence="2" key="1">
    <citation type="journal article" date="2021" name="Microorganisms">
        <title>Phylogenomic Reconstruction and Metabolic Potential of the Genus Aminobacter.</title>
        <authorList>
            <person name="Artuso I."/>
            <person name="Turrini P."/>
            <person name="Pirolo M."/>
            <person name="Lugli G.A."/>
            <person name="Ventura M."/>
            <person name="Visca P."/>
        </authorList>
    </citation>
    <scope>NUCLEOTIDE SEQUENCE</scope>
    <source>
        <strain evidence="2">LMG 26462</strain>
    </source>
</reference>
<protein>
    <submittedName>
        <fullName evidence="2">SH3 domain-containing protein</fullName>
    </submittedName>
</protein>
<dbReference type="AlphaFoldDB" id="A0A9X1A6T0"/>
<reference evidence="2" key="2">
    <citation type="submission" date="2021-03" db="EMBL/GenBank/DDBJ databases">
        <authorList>
            <person name="Artuso I."/>
            <person name="Turrini P."/>
            <person name="Pirolo M."/>
            <person name="Lugli G.A."/>
            <person name="Ventura M."/>
            <person name="Visca P."/>
        </authorList>
    </citation>
    <scope>NUCLEOTIDE SEQUENCE</scope>
    <source>
        <strain evidence="2">LMG 26462</strain>
    </source>
</reference>
<feature type="domain" description="SH3b" evidence="1">
    <location>
        <begin position="172"/>
        <end position="228"/>
    </location>
</feature>
<evidence type="ECO:0000259" key="1">
    <source>
        <dbReference type="Pfam" id="PF08239"/>
    </source>
</evidence>
<proteinExistence type="predicted"/>